<dbReference type="PANTHER" id="PTHR30069:SF29">
    <property type="entry name" value="HEMOGLOBIN AND HEMOGLOBIN-HAPTOGLOBIN-BINDING PROTEIN 1-RELATED"/>
    <property type="match status" value="1"/>
</dbReference>
<dbReference type="OrthoDB" id="9768177at2"/>
<dbReference type="SUPFAM" id="SSF49464">
    <property type="entry name" value="Carboxypeptidase regulatory domain-like"/>
    <property type="match status" value="1"/>
</dbReference>
<dbReference type="Gene3D" id="2.60.40.1120">
    <property type="entry name" value="Carboxypeptidase-like, regulatory domain"/>
    <property type="match status" value="1"/>
</dbReference>
<keyword evidence="7 10" id="KW-0472">Membrane</keyword>
<evidence type="ECO:0000256" key="7">
    <source>
        <dbReference type="ARBA" id="ARBA00023136"/>
    </source>
</evidence>
<proteinExistence type="inferred from homology"/>
<dbReference type="GO" id="GO:0015344">
    <property type="term" value="F:siderophore uptake transmembrane transporter activity"/>
    <property type="evidence" value="ECO:0007669"/>
    <property type="project" value="TreeGrafter"/>
</dbReference>
<keyword evidence="5 12" id="KW-0732">Signal</keyword>
<dbReference type="SUPFAM" id="SSF56935">
    <property type="entry name" value="Porins"/>
    <property type="match status" value="1"/>
</dbReference>
<evidence type="ECO:0000256" key="10">
    <source>
        <dbReference type="PROSITE-ProRule" id="PRU01360"/>
    </source>
</evidence>
<comment type="subcellular location">
    <subcellularLocation>
        <location evidence="1 10">Cell outer membrane</location>
        <topology evidence="1 10">Multi-pass membrane protein</topology>
    </subcellularLocation>
</comment>
<evidence type="ECO:0000259" key="14">
    <source>
        <dbReference type="Pfam" id="PF07715"/>
    </source>
</evidence>
<dbReference type="InterPro" id="IPR012910">
    <property type="entry name" value="Plug_dom"/>
</dbReference>
<dbReference type="InterPro" id="IPR023997">
    <property type="entry name" value="TonB-dep_OMP_SusC/RagA_CS"/>
</dbReference>
<dbReference type="Pfam" id="PF13715">
    <property type="entry name" value="CarbopepD_reg_2"/>
    <property type="match status" value="1"/>
</dbReference>
<dbReference type="InterPro" id="IPR000531">
    <property type="entry name" value="Beta-barrel_TonB"/>
</dbReference>
<dbReference type="NCBIfam" id="TIGR04057">
    <property type="entry name" value="SusC_RagA_signa"/>
    <property type="match status" value="1"/>
</dbReference>
<feature type="chain" id="PRO_5022240805" evidence="12">
    <location>
        <begin position="23"/>
        <end position="1070"/>
    </location>
</feature>
<evidence type="ECO:0000256" key="1">
    <source>
        <dbReference type="ARBA" id="ARBA00004571"/>
    </source>
</evidence>
<dbReference type="RefSeq" id="WP_143410994.1">
    <property type="nucleotide sequence ID" value="NZ_VHSF01000002.1"/>
</dbReference>
<evidence type="ECO:0000313" key="16">
    <source>
        <dbReference type="Proteomes" id="UP000315131"/>
    </source>
</evidence>
<dbReference type="InterPro" id="IPR036942">
    <property type="entry name" value="Beta-barrel_TonB_sf"/>
</dbReference>
<evidence type="ECO:0000256" key="9">
    <source>
        <dbReference type="ARBA" id="ARBA00023237"/>
    </source>
</evidence>
<dbReference type="EMBL" id="VHSF01000002">
    <property type="protein sequence ID" value="TRO65694.1"/>
    <property type="molecule type" value="Genomic_DNA"/>
</dbReference>
<dbReference type="Pfam" id="PF00593">
    <property type="entry name" value="TonB_dep_Rec_b-barrel"/>
    <property type="match status" value="1"/>
</dbReference>
<evidence type="ECO:0000256" key="4">
    <source>
        <dbReference type="ARBA" id="ARBA00022692"/>
    </source>
</evidence>
<evidence type="ECO:0000256" key="12">
    <source>
        <dbReference type="SAM" id="SignalP"/>
    </source>
</evidence>
<dbReference type="InterPro" id="IPR023996">
    <property type="entry name" value="TonB-dep_OMP_SusC/RagA"/>
</dbReference>
<accession>A0A550I3Z1</accession>
<dbReference type="Pfam" id="PF07715">
    <property type="entry name" value="Plug"/>
    <property type="match status" value="1"/>
</dbReference>
<dbReference type="AlphaFoldDB" id="A0A550I3Z1"/>
<keyword evidence="9 10" id="KW-0998">Cell outer membrane</keyword>
<dbReference type="Gene3D" id="2.170.130.10">
    <property type="entry name" value="TonB-dependent receptor, plug domain"/>
    <property type="match status" value="1"/>
</dbReference>
<dbReference type="InterPro" id="IPR037066">
    <property type="entry name" value="Plug_dom_sf"/>
</dbReference>
<gene>
    <name evidence="15" type="ORF">FGM01_09870</name>
</gene>
<dbReference type="Gene3D" id="2.40.170.20">
    <property type="entry name" value="TonB-dependent receptor, beta-barrel domain"/>
    <property type="match status" value="1"/>
</dbReference>
<comment type="caution">
    <text evidence="15">The sequence shown here is derived from an EMBL/GenBank/DDBJ whole genome shotgun (WGS) entry which is preliminary data.</text>
</comment>
<evidence type="ECO:0000256" key="2">
    <source>
        <dbReference type="ARBA" id="ARBA00022448"/>
    </source>
</evidence>
<dbReference type="Proteomes" id="UP000315131">
    <property type="component" value="Unassembled WGS sequence"/>
</dbReference>
<sequence>MKTRFSSILTLLLAFVVQVTFAQQQTVSGTVTDDDGLPLPGVNVIVKGTSTGVQTDFDGNYSIEAAQTDVLVFSFIGMKTAEYPVSSTNIVDVVLETDTAQLDEVVVTALGITREKKSLGYASQQLDGEELTRSRNSNALNSLSGQVAGVQITNNSGQLGGSTRIVLRGVGSITQGNKPLIVVDGIPLDNSNYNSNSAQTGSGGYDFGDTGFDINPDDIASMNVLKGGAAAALYGNRANNGAIIITTKSGKKGKAEITVNSGVSFESINIIPQVQKLYGGGGGDNSTIGQSTFDQATIDGTTYNIVQYGVDESWGPRYDPNAQVLHWDAFDPEFPDQYLNPRPWVYPENDKEDFFDTGVSVNNGVAFSLGSEKSTMRLSLNNTQSKGIVPQSELDKTSLNFNGKTELSDRLSVDAGINLTVTDGYNRPAFGYSGNSVILQFFQFGQTQLDYERLKDYKLPDGTQRTWNRISVENGTPRYTDNPYWIINENYAEDKRTRWFGNVGAKYDFTDNFYATAKMYVDQYDFRVATRIAEGSQSQSQYYEADRDFTEINYEAILHYDKSFFDDKLDLNAFAGGNKRDTKFRALIGQTQGGLVVPNIYNLNNSVANPLIDDYDENKQIESVFGSASFGYDDMLYLTVTGRNDWSSTLPEGNNSFFYPSINGSFVFSQVLDADWLSFGKVRGGYAEVGSDTDPYQLRNTYNSRVPFFGSIRYNQPDQNNNPNLKPERKNTWEVGLEMGFLKNRLRFDVTYYDEITEDLITPVQVDPSTGYNSTVANAGKLSNKGIEALVNISPIRTDDFDWNITWNFAKNENELLELLPGVNSLELARFPFNGVTLNAIVGQPYGVIRGTNYVFDDSGNRVVGDNGLYLETPNVENLGSVLPDYNMGFRNSFRYKNFDLGFLIDMQKGGVYRSLTNIWGHYSGILESTAANNIREDGVVVSGVTGDVSFNDDGTYTVTNTAENTTVVPAQRWGQDFFFGNDNQNVFAADYWKLREVTFGYTLPQEWLGKTGVNSVRFSAFGRNLLVWGLDNDNFDPEVATGGSGNIQGSEGGSLPSTRTYGLNVEIKL</sequence>
<keyword evidence="8" id="KW-0675">Receptor</keyword>
<protein>
    <submittedName>
        <fullName evidence="15">SusC/RagA family TonB-linked outer membrane protein</fullName>
    </submittedName>
</protein>
<organism evidence="15 16">
    <name type="scientific">Christiangramia sabulilitoris</name>
    <dbReference type="NCBI Taxonomy" id="2583991"/>
    <lineage>
        <taxon>Bacteria</taxon>
        <taxon>Pseudomonadati</taxon>
        <taxon>Bacteroidota</taxon>
        <taxon>Flavobacteriia</taxon>
        <taxon>Flavobacteriales</taxon>
        <taxon>Flavobacteriaceae</taxon>
        <taxon>Christiangramia</taxon>
    </lineage>
</organism>
<keyword evidence="16" id="KW-1185">Reference proteome</keyword>
<evidence type="ECO:0000256" key="5">
    <source>
        <dbReference type="ARBA" id="ARBA00022729"/>
    </source>
</evidence>
<comment type="similarity">
    <text evidence="10 11">Belongs to the TonB-dependent receptor family.</text>
</comment>
<feature type="domain" description="TonB-dependent receptor-like beta-barrel" evidence="13">
    <location>
        <begin position="438"/>
        <end position="819"/>
    </location>
</feature>
<keyword evidence="6 11" id="KW-0798">TonB box</keyword>
<name>A0A550I3Z1_9FLAO</name>
<evidence type="ECO:0000259" key="13">
    <source>
        <dbReference type="Pfam" id="PF00593"/>
    </source>
</evidence>
<evidence type="ECO:0000256" key="11">
    <source>
        <dbReference type="RuleBase" id="RU003357"/>
    </source>
</evidence>
<keyword evidence="3 10" id="KW-1134">Transmembrane beta strand</keyword>
<keyword evidence="4 10" id="KW-0812">Transmembrane</keyword>
<feature type="signal peptide" evidence="12">
    <location>
        <begin position="1"/>
        <end position="22"/>
    </location>
</feature>
<dbReference type="GO" id="GO:0044718">
    <property type="term" value="P:siderophore transmembrane transport"/>
    <property type="evidence" value="ECO:0007669"/>
    <property type="project" value="TreeGrafter"/>
</dbReference>
<dbReference type="NCBIfam" id="TIGR04056">
    <property type="entry name" value="OMP_RagA_SusC"/>
    <property type="match status" value="1"/>
</dbReference>
<evidence type="ECO:0000256" key="8">
    <source>
        <dbReference type="ARBA" id="ARBA00023170"/>
    </source>
</evidence>
<dbReference type="InterPro" id="IPR008969">
    <property type="entry name" value="CarboxyPept-like_regulatory"/>
</dbReference>
<evidence type="ECO:0000313" key="15">
    <source>
        <dbReference type="EMBL" id="TRO65694.1"/>
    </source>
</evidence>
<dbReference type="PROSITE" id="PS52016">
    <property type="entry name" value="TONB_DEPENDENT_REC_3"/>
    <property type="match status" value="1"/>
</dbReference>
<dbReference type="PANTHER" id="PTHR30069">
    <property type="entry name" value="TONB-DEPENDENT OUTER MEMBRANE RECEPTOR"/>
    <property type="match status" value="1"/>
</dbReference>
<keyword evidence="2 10" id="KW-0813">Transport</keyword>
<dbReference type="GO" id="GO:0009279">
    <property type="term" value="C:cell outer membrane"/>
    <property type="evidence" value="ECO:0007669"/>
    <property type="project" value="UniProtKB-SubCell"/>
</dbReference>
<feature type="domain" description="TonB-dependent receptor plug" evidence="14">
    <location>
        <begin position="116"/>
        <end position="242"/>
    </location>
</feature>
<dbReference type="InterPro" id="IPR039426">
    <property type="entry name" value="TonB-dep_rcpt-like"/>
</dbReference>
<evidence type="ECO:0000256" key="3">
    <source>
        <dbReference type="ARBA" id="ARBA00022452"/>
    </source>
</evidence>
<reference evidence="15 16" key="1">
    <citation type="submission" date="2019-06" db="EMBL/GenBank/DDBJ databases">
        <title>Gramella sabulilitoris sp. nov., isolated from a marine sand.</title>
        <authorList>
            <person name="Yoon J.-H."/>
        </authorList>
    </citation>
    <scope>NUCLEOTIDE SEQUENCE [LARGE SCALE GENOMIC DNA]</scope>
    <source>
        <strain evidence="15 16">HSMS-1</strain>
    </source>
</reference>
<evidence type="ECO:0000256" key="6">
    <source>
        <dbReference type="ARBA" id="ARBA00023077"/>
    </source>
</evidence>
<dbReference type="FunFam" id="2.60.40.1120:FF:000003">
    <property type="entry name" value="Outer membrane protein Omp121"/>
    <property type="match status" value="1"/>
</dbReference>